<dbReference type="Gene3D" id="3.30.9.10">
    <property type="entry name" value="D-Amino Acid Oxidase, subunit A, domain 2"/>
    <property type="match status" value="1"/>
</dbReference>
<protein>
    <submittedName>
        <fullName evidence="2">Amino acid oxidase</fullName>
    </submittedName>
</protein>
<dbReference type="Proteomes" id="UP000215596">
    <property type="component" value="Unassembled WGS sequence"/>
</dbReference>
<dbReference type="InterPro" id="IPR036188">
    <property type="entry name" value="FAD/NAD-bd_sf"/>
</dbReference>
<dbReference type="PANTHER" id="PTHR13847:SF201">
    <property type="entry name" value="PUTATIBE OXIDOREDUCTASE"/>
    <property type="match status" value="1"/>
</dbReference>
<dbReference type="SUPFAM" id="SSF51905">
    <property type="entry name" value="FAD/NAD(P)-binding domain"/>
    <property type="match status" value="1"/>
</dbReference>
<name>A0A268EP54_9BACL</name>
<feature type="domain" description="FAD dependent oxidoreductase" evidence="1">
    <location>
        <begin position="32"/>
        <end position="385"/>
    </location>
</feature>
<accession>A0A268EP54</accession>
<sequence>MQLTFGTTPWTYLDSTAHIPRYPRLEERTDCDVLIIGGGISGALAAYMLTEQGAKTVLLEKSRVCSQSTGANTGLLQFMNDDSLTQIIQMFGDERGTRIYELCTDAIVQLGRIAQGLSVDAQFIPRSSLYYSSTPEEAGSLRQEYDLLKRKGFPVSYWDRQQIKSAFPFSKSAAIYSHGDAEVNPFRLGLGLLEKAASQGLRVYERSGVNRVAYTDTEVTVYTETGAVLARNVIWAAGYALQDWKPDAIAERVFTYALLTEPVQDLSWWHERALIWESHRPYLYFRTTPDNRIIAGGLDEPIRELHRPAKLLQERSERLLQDLARLFPELSSIRPACSWGGVFANTVDGLPLIGPHPEYPHSYFIEAYGGNGMVYSYIAARLLADTLAGHQREELAWFDLWRSFSHPSAPHSN</sequence>
<dbReference type="EMBL" id="NPBY01000049">
    <property type="protein sequence ID" value="PAD74910.1"/>
    <property type="molecule type" value="Genomic_DNA"/>
</dbReference>
<dbReference type="Pfam" id="PF01266">
    <property type="entry name" value="DAO"/>
    <property type="match status" value="1"/>
</dbReference>
<evidence type="ECO:0000313" key="2">
    <source>
        <dbReference type="EMBL" id="PAD74910.1"/>
    </source>
</evidence>
<evidence type="ECO:0000313" key="3">
    <source>
        <dbReference type="Proteomes" id="UP000215596"/>
    </source>
</evidence>
<reference evidence="2 3" key="1">
    <citation type="submission" date="2017-07" db="EMBL/GenBank/DDBJ databases">
        <title>Isolation and whole genome analysis of endospore-forming bacteria from heroin.</title>
        <authorList>
            <person name="Kalinowski J."/>
            <person name="Ahrens B."/>
            <person name="Al-Dilaimi A."/>
            <person name="Winkler A."/>
            <person name="Wibberg D."/>
            <person name="Schleenbecker U."/>
            <person name="Ruckert C."/>
            <person name="Wolfel R."/>
            <person name="Grass G."/>
        </authorList>
    </citation>
    <scope>NUCLEOTIDE SEQUENCE [LARGE SCALE GENOMIC DNA]</scope>
    <source>
        <strain evidence="2 3">7537-G1</strain>
    </source>
</reference>
<proteinExistence type="predicted"/>
<dbReference type="OrthoDB" id="571248at2"/>
<comment type="caution">
    <text evidence="2">The sequence shown here is derived from an EMBL/GenBank/DDBJ whole genome shotgun (WGS) entry which is preliminary data.</text>
</comment>
<dbReference type="PANTHER" id="PTHR13847">
    <property type="entry name" value="SARCOSINE DEHYDROGENASE-RELATED"/>
    <property type="match status" value="1"/>
</dbReference>
<dbReference type="RefSeq" id="WP_095266331.1">
    <property type="nucleotide sequence ID" value="NZ_NPBY01000049.1"/>
</dbReference>
<dbReference type="GO" id="GO:0005737">
    <property type="term" value="C:cytoplasm"/>
    <property type="evidence" value="ECO:0007669"/>
    <property type="project" value="TreeGrafter"/>
</dbReference>
<dbReference type="AlphaFoldDB" id="A0A268EP54"/>
<dbReference type="InterPro" id="IPR006076">
    <property type="entry name" value="FAD-dep_OxRdtase"/>
</dbReference>
<dbReference type="Gene3D" id="3.50.50.60">
    <property type="entry name" value="FAD/NAD(P)-binding domain"/>
    <property type="match status" value="1"/>
</dbReference>
<organism evidence="2 3">
    <name type="scientific">Paenibacillus campinasensis</name>
    <dbReference type="NCBI Taxonomy" id="66347"/>
    <lineage>
        <taxon>Bacteria</taxon>
        <taxon>Bacillati</taxon>
        <taxon>Bacillota</taxon>
        <taxon>Bacilli</taxon>
        <taxon>Bacillales</taxon>
        <taxon>Paenibacillaceae</taxon>
        <taxon>Paenibacillus</taxon>
    </lineage>
</organism>
<gene>
    <name evidence="2" type="ORF">CHH67_16640</name>
</gene>
<evidence type="ECO:0000259" key="1">
    <source>
        <dbReference type="Pfam" id="PF01266"/>
    </source>
</evidence>